<feature type="domain" description="C2H2-type" evidence="3">
    <location>
        <begin position="116"/>
        <end position="143"/>
    </location>
</feature>
<keyword evidence="6" id="KW-1185">Reference proteome</keyword>
<dbReference type="SUPFAM" id="SSF56672">
    <property type="entry name" value="DNA/RNA polymerases"/>
    <property type="match status" value="1"/>
</dbReference>
<dbReference type="InterPro" id="IPR013087">
    <property type="entry name" value="Znf_C2H2_type"/>
</dbReference>
<dbReference type="Pfam" id="PF00078">
    <property type="entry name" value="RVT_1"/>
    <property type="match status" value="1"/>
</dbReference>
<reference evidence="5" key="1">
    <citation type="submission" date="2025-08" db="UniProtKB">
        <authorList>
            <consortium name="Ensembl"/>
        </authorList>
    </citation>
    <scope>IDENTIFICATION</scope>
</reference>
<feature type="compositionally biased region" description="Basic residues" evidence="2">
    <location>
        <begin position="373"/>
        <end position="385"/>
    </location>
</feature>
<dbReference type="InterPro" id="IPR043502">
    <property type="entry name" value="DNA/RNA_pol_sf"/>
</dbReference>
<protein>
    <recommendedName>
        <fullName evidence="7">Reverse transcriptase</fullName>
    </recommendedName>
</protein>
<dbReference type="Proteomes" id="UP000694403">
    <property type="component" value="Unplaced"/>
</dbReference>
<evidence type="ECO:0000256" key="1">
    <source>
        <dbReference type="PROSITE-ProRule" id="PRU00042"/>
    </source>
</evidence>
<feature type="region of interest" description="Disordered" evidence="2">
    <location>
        <begin position="370"/>
        <end position="397"/>
    </location>
</feature>
<reference evidence="5" key="2">
    <citation type="submission" date="2025-09" db="UniProtKB">
        <authorList>
            <consortium name="Ensembl"/>
        </authorList>
    </citation>
    <scope>IDENTIFICATION</scope>
</reference>
<keyword evidence="1" id="KW-0862">Zinc</keyword>
<sequence length="649" mass="71567">MYPIAGPSQAQTAAGALSYETVAQTEAEEILPALPLEIINPAFGETVWPDTSPEPCVPTTPASEKERDAEGSETLADGIDGTICVPSSAPTVAVTEGECENRVQGKVLVKLPNDNPACPFCGDHVGKPTALSVHLKRHHGGKDMEFQCSLCNKTDPNAHSILCHVPKCKGLTPQVPAGDWACEVCARGFGTKSGLSQHKRKAHPVVRNAERILASQPKQNSQRGKHKSCWSAEEEMLLIDFDKMYSGEKYINKLIAEAMKTKTPKQVSDKRRLLNLYQRKTTGIAAPGPGAQSHNLEVRSEMPTSTFGLENSYMRTVKNRLGDQNQGPLQGLAKFEEEVLSAWVAGNPNLRSLVETTSIDVLSSFLAPEHEHKRGKGKKKVRNPKSGKGQSWRQKRAAKRGTYIRFQHLFEKDRCKLASIILDGTERLQCQIPLEKVFETYKDKWESRTPFQGLGQFKSHALADNSAFDILISAKEVLKNIQEMNRKSAPGPDKVSLGDLIRVDPEGDTLAGLFNTWLVTGIIPDGIKECRSLLIPKTMDPEALQDLGNWRPLTIGSIVLRLFSRILTNRLAKACPLNARQRGFIAAPGCSENLKILQTITKQAKKEKKPLGVVFVDIAKAFDSVSHDHIKWVLRDRGLDQHVINIIAD</sequence>
<accession>A0A8C3SAH1</accession>
<dbReference type="AlphaFoldDB" id="A0A8C3SAH1"/>
<dbReference type="PROSITE" id="PS50157">
    <property type="entry name" value="ZINC_FINGER_C2H2_2"/>
    <property type="match status" value="2"/>
</dbReference>
<feature type="region of interest" description="Disordered" evidence="2">
    <location>
        <begin position="46"/>
        <end position="69"/>
    </location>
</feature>
<evidence type="ECO:0008006" key="7">
    <source>
        <dbReference type="Google" id="ProtNLM"/>
    </source>
</evidence>
<dbReference type="CDD" id="cd00167">
    <property type="entry name" value="SANT"/>
    <property type="match status" value="1"/>
</dbReference>
<dbReference type="InterPro" id="IPR001005">
    <property type="entry name" value="SANT/Myb"/>
</dbReference>
<evidence type="ECO:0000259" key="3">
    <source>
        <dbReference type="PROSITE" id="PS50157"/>
    </source>
</evidence>
<feature type="domain" description="Reverse transcriptase" evidence="4">
    <location>
        <begin position="516"/>
        <end position="649"/>
    </location>
</feature>
<dbReference type="PROSITE" id="PS00028">
    <property type="entry name" value="ZINC_FINGER_C2H2_1"/>
    <property type="match status" value="2"/>
</dbReference>
<evidence type="ECO:0000313" key="6">
    <source>
        <dbReference type="Proteomes" id="UP000694403"/>
    </source>
</evidence>
<dbReference type="SMART" id="SM00355">
    <property type="entry name" value="ZnF_C2H2"/>
    <property type="match status" value="2"/>
</dbReference>
<evidence type="ECO:0000313" key="5">
    <source>
        <dbReference type="Ensembl" id="ENSCSRP00000011409.1"/>
    </source>
</evidence>
<evidence type="ECO:0000259" key="4">
    <source>
        <dbReference type="PROSITE" id="PS50878"/>
    </source>
</evidence>
<name>A0A8C3SAH1_CHESE</name>
<dbReference type="InterPro" id="IPR000477">
    <property type="entry name" value="RT_dom"/>
</dbReference>
<dbReference type="SUPFAM" id="SSF57903">
    <property type="entry name" value="FYVE/PHD zinc finger"/>
    <property type="match status" value="1"/>
</dbReference>
<keyword evidence="1" id="KW-0863">Zinc-finger</keyword>
<proteinExistence type="predicted"/>
<organism evidence="5 6">
    <name type="scientific">Chelydra serpentina</name>
    <name type="common">Snapping turtle</name>
    <name type="synonym">Testudo serpentina</name>
    <dbReference type="NCBI Taxonomy" id="8475"/>
    <lineage>
        <taxon>Eukaryota</taxon>
        <taxon>Metazoa</taxon>
        <taxon>Chordata</taxon>
        <taxon>Craniata</taxon>
        <taxon>Vertebrata</taxon>
        <taxon>Euteleostomi</taxon>
        <taxon>Archelosauria</taxon>
        <taxon>Testudinata</taxon>
        <taxon>Testudines</taxon>
        <taxon>Cryptodira</taxon>
        <taxon>Durocryptodira</taxon>
        <taxon>Americhelydia</taxon>
        <taxon>Chelydroidea</taxon>
        <taxon>Chelydridae</taxon>
        <taxon>Chelydra</taxon>
    </lineage>
</organism>
<dbReference type="GO" id="GO:0008270">
    <property type="term" value="F:zinc ion binding"/>
    <property type="evidence" value="ECO:0007669"/>
    <property type="project" value="UniProtKB-KW"/>
</dbReference>
<keyword evidence="1" id="KW-0479">Metal-binding</keyword>
<evidence type="ECO:0000256" key="2">
    <source>
        <dbReference type="SAM" id="MobiDB-lite"/>
    </source>
</evidence>
<feature type="domain" description="C2H2-type" evidence="3">
    <location>
        <begin position="180"/>
        <end position="208"/>
    </location>
</feature>
<dbReference type="PROSITE" id="PS50878">
    <property type="entry name" value="RT_POL"/>
    <property type="match status" value="1"/>
</dbReference>
<dbReference type="Gene3D" id="3.30.160.60">
    <property type="entry name" value="Classic Zinc Finger"/>
    <property type="match status" value="1"/>
</dbReference>
<dbReference type="PANTHER" id="PTHR19446">
    <property type="entry name" value="REVERSE TRANSCRIPTASES"/>
    <property type="match status" value="1"/>
</dbReference>
<dbReference type="Ensembl" id="ENSCSRT00000011839.1">
    <property type="protein sequence ID" value="ENSCSRP00000011409.1"/>
    <property type="gene ID" value="ENSCSRG00000008534.1"/>
</dbReference>
<dbReference type="InterPro" id="IPR011011">
    <property type="entry name" value="Znf_FYVE_PHD"/>
</dbReference>